<evidence type="ECO:0000313" key="13">
    <source>
        <dbReference type="Proteomes" id="UP000247409"/>
    </source>
</evidence>
<keyword evidence="8" id="KW-1133">Transmembrane helix</keyword>
<evidence type="ECO:0000256" key="6">
    <source>
        <dbReference type="ARBA" id="ARBA00022792"/>
    </source>
</evidence>
<dbReference type="InterPro" id="IPR036656">
    <property type="entry name" value="QCR9_sf"/>
</dbReference>
<keyword evidence="4 11" id="KW-0679">Respiratory chain</keyword>
<dbReference type="GO" id="GO:0005743">
    <property type="term" value="C:mitochondrial inner membrane"/>
    <property type="evidence" value="ECO:0007669"/>
    <property type="project" value="UniProtKB-SubCell"/>
</dbReference>
<accession>A0A2V3IYU5</accession>
<keyword evidence="9 11" id="KW-0496">Mitochondrion</keyword>
<protein>
    <recommendedName>
        <fullName evidence="11">Complex III subunit 9</fullName>
    </recommendedName>
</protein>
<sequence>MAAREAAMSGMAAVRATLYNVLMRRNSVYVTTCVVSSYALTNVYLKGTDSLWKSINKGKSWEEVQARLPEKEEEDDD</sequence>
<organism evidence="12 13">
    <name type="scientific">Gracilariopsis chorda</name>
    <dbReference type="NCBI Taxonomy" id="448386"/>
    <lineage>
        <taxon>Eukaryota</taxon>
        <taxon>Rhodophyta</taxon>
        <taxon>Florideophyceae</taxon>
        <taxon>Rhodymeniophycidae</taxon>
        <taxon>Gracilariales</taxon>
        <taxon>Gracilariaceae</taxon>
        <taxon>Gracilariopsis</taxon>
    </lineage>
</organism>
<dbReference type="Gene3D" id="1.20.5.260">
    <property type="entry name" value="Cytochrome b-c1 complex subunit 9"/>
    <property type="match status" value="1"/>
</dbReference>
<comment type="function">
    <text evidence="11">Component of the ubiquinol-cytochrome c oxidoreductase, a multisubunit transmembrane complex that is part of the mitochondrial electron transport chain which drives oxidative phosphorylation. The complex plays an important role in the uptake of multiple carbon sources present in different host niches.</text>
</comment>
<dbReference type="Proteomes" id="UP000247409">
    <property type="component" value="Unassembled WGS sequence"/>
</dbReference>
<dbReference type="InterPro" id="IPR008027">
    <property type="entry name" value="QCR9"/>
</dbReference>
<evidence type="ECO:0000256" key="7">
    <source>
        <dbReference type="ARBA" id="ARBA00022982"/>
    </source>
</evidence>
<keyword evidence="10" id="KW-0472">Membrane</keyword>
<evidence type="ECO:0000256" key="2">
    <source>
        <dbReference type="ARBA" id="ARBA00007856"/>
    </source>
</evidence>
<comment type="subunit">
    <text evidence="11">Component of the ubiquinol-cytochrome c oxidoreductase (cytochrome b-c1 complex, complex III, CIII), a multisubunit enzyme composed of 3 respiratory subunits cytochrome b, cytochrome c1 and Rieske protein, 2 core protein subunits, and additional low-molecular weight protein subunits.</text>
</comment>
<comment type="subcellular location">
    <subcellularLocation>
        <location evidence="1 11">Mitochondrion inner membrane</location>
        <topology evidence="1 11">Single-pass membrane protein</topology>
    </subcellularLocation>
</comment>
<keyword evidence="5" id="KW-0812">Transmembrane</keyword>
<dbReference type="GO" id="GO:0045275">
    <property type="term" value="C:respiratory chain complex III"/>
    <property type="evidence" value="ECO:0007669"/>
    <property type="project" value="UniProtKB-UniRule"/>
</dbReference>
<dbReference type="EMBL" id="NBIV01000027">
    <property type="protein sequence ID" value="PXF47233.1"/>
    <property type="molecule type" value="Genomic_DNA"/>
</dbReference>
<reference evidence="12 13" key="1">
    <citation type="journal article" date="2018" name="Mol. Biol. Evol.">
        <title>Analysis of the draft genome of the red seaweed Gracilariopsis chorda provides insights into genome size evolution in Rhodophyta.</title>
        <authorList>
            <person name="Lee J."/>
            <person name="Yang E.C."/>
            <person name="Graf L."/>
            <person name="Yang J.H."/>
            <person name="Qiu H."/>
            <person name="Zel Zion U."/>
            <person name="Chan C.X."/>
            <person name="Stephens T.G."/>
            <person name="Weber A.P.M."/>
            <person name="Boo G.H."/>
            <person name="Boo S.M."/>
            <person name="Kim K.M."/>
            <person name="Shin Y."/>
            <person name="Jung M."/>
            <person name="Lee S.J."/>
            <person name="Yim H.S."/>
            <person name="Lee J.H."/>
            <person name="Bhattacharya D."/>
            <person name="Yoon H.S."/>
        </authorList>
    </citation>
    <scope>NUCLEOTIDE SEQUENCE [LARGE SCALE GENOMIC DNA]</scope>
    <source>
        <strain evidence="12 13">SKKU-2015</strain>
        <tissue evidence="12">Whole body</tissue>
    </source>
</reference>
<dbReference type="AlphaFoldDB" id="A0A2V3IYU5"/>
<dbReference type="SUPFAM" id="SSF81514">
    <property type="entry name" value="Subunit X (non-heme 7 kDa protein) of cytochrome bc1 complex (Ubiquinol-cytochrome c reductase)"/>
    <property type="match status" value="1"/>
</dbReference>
<comment type="caution">
    <text evidence="12">The sequence shown here is derived from an EMBL/GenBank/DDBJ whole genome shotgun (WGS) entry which is preliminary data.</text>
</comment>
<evidence type="ECO:0000256" key="10">
    <source>
        <dbReference type="ARBA" id="ARBA00023136"/>
    </source>
</evidence>
<evidence type="ECO:0000256" key="4">
    <source>
        <dbReference type="ARBA" id="ARBA00022660"/>
    </source>
</evidence>
<keyword evidence="7 11" id="KW-0249">Electron transport</keyword>
<evidence type="ECO:0000256" key="5">
    <source>
        <dbReference type="ARBA" id="ARBA00022692"/>
    </source>
</evidence>
<keyword evidence="6 11" id="KW-0999">Mitochondrion inner membrane</keyword>
<dbReference type="PANTHER" id="PTHR12980">
    <property type="entry name" value="UBIQUINOL-CYTOCHROME C REDUCTASE COMPLEX, SUBUNIT X"/>
    <property type="match status" value="1"/>
</dbReference>
<evidence type="ECO:0000256" key="8">
    <source>
        <dbReference type="ARBA" id="ARBA00022989"/>
    </source>
</evidence>
<evidence type="ECO:0000313" key="12">
    <source>
        <dbReference type="EMBL" id="PXF47233.1"/>
    </source>
</evidence>
<comment type="similarity">
    <text evidence="2 11">Belongs to the UQCR10/QCR9 family.</text>
</comment>
<dbReference type="FunFam" id="1.20.5.260:FF:000001">
    <property type="entry name" value="Cytochrome b-c1 complex subunit 9"/>
    <property type="match status" value="1"/>
</dbReference>
<evidence type="ECO:0000256" key="3">
    <source>
        <dbReference type="ARBA" id="ARBA00022448"/>
    </source>
</evidence>
<dbReference type="PANTHER" id="PTHR12980:SF0">
    <property type="entry name" value="CYTOCHROME B-C1 COMPLEX SUBUNIT 9"/>
    <property type="match status" value="1"/>
</dbReference>
<dbReference type="Pfam" id="PF05365">
    <property type="entry name" value="UCR_UQCRX_QCR9"/>
    <property type="match status" value="1"/>
</dbReference>
<keyword evidence="13" id="KW-1185">Reference proteome</keyword>
<gene>
    <name evidence="12" type="ORF">BWQ96_03008</name>
</gene>
<evidence type="ECO:0000256" key="11">
    <source>
        <dbReference type="RuleBase" id="RU368056"/>
    </source>
</evidence>
<evidence type="ECO:0000256" key="1">
    <source>
        <dbReference type="ARBA" id="ARBA00004434"/>
    </source>
</evidence>
<dbReference type="GO" id="GO:0006122">
    <property type="term" value="P:mitochondrial electron transport, ubiquinol to cytochrome c"/>
    <property type="evidence" value="ECO:0007669"/>
    <property type="project" value="UniProtKB-UniRule"/>
</dbReference>
<dbReference type="STRING" id="448386.A0A2V3IYU5"/>
<proteinExistence type="inferred from homology"/>
<keyword evidence="3 11" id="KW-0813">Transport</keyword>
<evidence type="ECO:0000256" key="9">
    <source>
        <dbReference type="ARBA" id="ARBA00023128"/>
    </source>
</evidence>
<dbReference type="OrthoDB" id="44067at2759"/>
<name>A0A2V3IYU5_9FLOR</name>